<dbReference type="Gene3D" id="2.120.10.10">
    <property type="match status" value="1"/>
</dbReference>
<dbReference type="AlphaFoldDB" id="A0A370GME7"/>
<evidence type="ECO:0000313" key="3">
    <source>
        <dbReference type="Proteomes" id="UP000255355"/>
    </source>
</evidence>
<reference evidence="2 3" key="1">
    <citation type="submission" date="2018-07" db="EMBL/GenBank/DDBJ databases">
        <title>Genomic Encyclopedia of Type Strains, Phase IV (KMG-IV): sequencing the most valuable type-strain genomes for metagenomic binning, comparative biology and taxonomic classification.</title>
        <authorList>
            <person name="Goeker M."/>
        </authorList>
    </citation>
    <scope>NUCLEOTIDE SEQUENCE [LARGE SCALE GENOMIC DNA]</scope>
    <source>
        <strain evidence="2 3">DSM 44952</strain>
    </source>
</reference>
<evidence type="ECO:0000256" key="1">
    <source>
        <dbReference type="SAM" id="MobiDB-lite"/>
    </source>
</evidence>
<organism evidence="2 3">
    <name type="scientific">Nocardia mexicana</name>
    <dbReference type="NCBI Taxonomy" id="279262"/>
    <lineage>
        <taxon>Bacteria</taxon>
        <taxon>Bacillati</taxon>
        <taxon>Actinomycetota</taxon>
        <taxon>Actinomycetes</taxon>
        <taxon>Mycobacteriales</taxon>
        <taxon>Nocardiaceae</taxon>
        <taxon>Nocardia</taxon>
    </lineage>
</organism>
<protein>
    <recommendedName>
        <fullName evidence="4">BNR repeat protein</fullName>
    </recommendedName>
</protein>
<accession>A0A370GME7</accession>
<evidence type="ECO:0000313" key="2">
    <source>
        <dbReference type="EMBL" id="RDI44902.1"/>
    </source>
</evidence>
<comment type="caution">
    <text evidence="2">The sequence shown here is derived from an EMBL/GenBank/DDBJ whole genome shotgun (WGS) entry which is preliminary data.</text>
</comment>
<dbReference type="SUPFAM" id="SSF89372">
    <property type="entry name" value="Fucose-specific lectin"/>
    <property type="match status" value="2"/>
</dbReference>
<dbReference type="Proteomes" id="UP000255355">
    <property type="component" value="Unassembled WGS sequence"/>
</dbReference>
<keyword evidence="3" id="KW-1185">Reference proteome</keyword>
<dbReference type="STRING" id="1210089.GCA_001613165_07948"/>
<gene>
    <name evidence="2" type="ORF">DFR68_11554</name>
</gene>
<dbReference type="EMBL" id="QQAZ01000015">
    <property type="protein sequence ID" value="RDI44902.1"/>
    <property type="molecule type" value="Genomic_DNA"/>
</dbReference>
<feature type="region of interest" description="Disordered" evidence="1">
    <location>
        <begin position="1"/>
        <end position="42"/>
    </location>
</feature>
<sequence>MQKAAVSPVISRPSPRHPDTRLWTSGAAQGGTWVDQTPVPGATSPDAPTLAVFQHSLHMAWRADDSTDSIWFSSTGDGDTWATPWNLPYVGTSDRPALCAADNVGTDTLHLAWKGAGRDQSIYWSTSTDGIKWEDQQILGGGETARAPALVVFRGVLHAFWRGGDHLITSDQGLYASARSGSGWSSPMGLPGMASAAGPAVAALDDTLFLAHRGTKATLDDDKWIRLWSSRNGVSWTSRANPPDAYSDLAPALTAHDGRLHLAWKSASGTEIWYSSFGGDQAWLPPARAAAFETGCGPALSAFRPATGKTELQLAWRGSSL</sequence>
<proteinExistence type="predicted"/>
<evidence type="ECO:0008006" key="4">
    <source>
        <dbReference type="Google" id="ProtNLM"/>
    </source>
</evidence>
<name>A0A370GME7_9NOCA</name>